<organism evidence="1">
    <name type="scientific">Podoviridae sp. ctiJY10</name>
    <dbReference type="NCBI Taxonomy" id="2826572"/>
    <lineage>
        <taxon>Viruses</taxon>
        <taxon>Duplodnaviria</taxon>
        <taxon>Heunggongvirae</taxon>
        <taxon>Uroviricota</taxon>
        <taxon>Caudoviricetes</taxon>
    </lineage>
</organism>
<evidence type="ECO:0000313" key="1">
    <source>
        <dbReference type="EMBL" id="DAD89403.1"/>
    </source>
</evidence>
<name>A0A8S5N5E4_9CAUD</name>
<reference evidence="1" key="1">
    <citation type="journal article" date="2021" name="Proc. Natl. Acad. Sci. U.S.A.">
        <title>A Catalog of Tens of Thousands of Viruses from Human Metagenomes Reveals Hidden Associations with Chronic Diseases.</title>
        <authorList>
            <person name="Tisza M.J."/>
            <person name="Buck C.B."/>
        </authorList>
    </citation>
    <scope>NUCLEOTIDE SEQUENCE</scope>
    <source>
        <strain evidence="1">CtiJY10</strain>
    </source>
</reference>
<accession>A0A8S5N5E4</accession>
<sequence>MRDKASQQNFLKNTQFWGFTFSIRHVIIHNVNRS</sequence>
<protein>
    <submittedName>
        <fullName evidence="1">Uncharacterized protein</fullName>
    </submittedName>
</protein>
<proteinExistence type="predicted"/>
<dbReference type="EMBL" id="BK015060">
    <property type="protein sequence ID" value="DAD89403.1"/>
    <property type="molecule type" value="Genomic_DNA"/>
</dbReference>